<dbReference type="Pfam" id="PF13377">
    <property type="entry name" value="Peripla_BP_3"/>
    <property type="match status" value="1"/>
</dbReference>
<evidence type="ECO:0000256" key="3">
    <source>
        <dbReference type="ARBA" id="ARBA00023125"/>
    </source>
</evidence>
<dbReference type="OrthoDB" id="457376at2"/>
<gene>
    <name evidence="6" type="primary">araR_2</name>
    <name evidence="6" type="ORF">NCTC12360_03421</name>
</gene>
<dbReference type="Gene3D" id="3.40.50.2300">
    <property type="match status" value="2"/>
</dbReference>
<reference evidence="6 7" key="1">
    <citation type="submission" date="2018-06" db="EMBL/GenBank/DDBJ databases">
        <authorList>
            <consortium name="Pathogen Informatics"/>
            <person name="Doyle S."/>
        </authorList>
    </citation>
    <scope>NUCLEOTIDE SEQUENCE [LARGE SCALE GENOMIC DNA]</scope>
    <source>
        <strain evidence="6 7">NCTC12360</strain>
    </source>
</reference>
<dbReference type="PRINTS" id="PR00035">
    <property type="entry name" value="HTHGNTR"/>
</dbReference>
<dbReference type="PANTHER" id="PTHR30146">
    <property type="entry name" value="LACI-RELATED TRANSCRIPTIONAL REPRESSOR"/>
    <property type="match status" value="1"/>
</dbReference>
<dbReference type="InterPro" id="IPR046335">
    <property type="entry name" value="LacI/GalR-like_sensor"/>
</dbReference>
<accession>A0A376H6R2</accession>
<dbReference type="CDD" id="cd07377">
    <property type="entry name" value="WHTH_GntR"/>
    <property type="match status" value="1"/>
</dbReference>
<feature type="domain" description="HTH gntR-type" evidence="5">
    <location>
        <begin position="3"/>
        <end position="71"/>
    </location>
</feature>
<dbReference type="Pfam" id="PF00392">
    <property type="entry name" value="GntR"/>
    <property type="match status" value="1"/>
</dbReference>
<evidence type="ECO:0000256" key="2">
    <source>
        <dbReference type="ARBA" id="ARBA00023015"/>
    </source>
</evidence>
<dbReference type="Proteomes" id="UP000254807">
    <property type="component" value="Unassembled WGS sequence"/>
</dbReference>
<dbReference type="InterPro" id="IPR036390">
    <property type="entry name" value="WH_DNA-bd_sf"/>
</dbReference>
<evidence type="ECO:0000259" key="5">
    <source>
        <dbReference type="PROSITE" id="PS50949"/>
    </source>
</evidence>
<dbReference type="SUPFAM" id="SSF46785">
    <property type="entry name" value="Winged helix' DNA-binding domain"/>
    <property type="match status" value="1"/>
</dbReference>
<evidence type="ECO:0000256" key="1">
    <source>
        <dbReference type="ARBA" id="ARBA00022491"/>
    </source>
</evidence>
<keyword evidence="7" id="KW-1185">Reference proteome</keyword>
<dbReference type="InterPro" id="IPR028082">
    <property type="entry name" value="Peripla_BP_I"/>
</dbReference>
<keyword evidence="2" id="KW-0805">Transcription regulation</keyword>
<dbReference type="CDD" id="cd06267">
    <property type="entry name" value="PBP1_LacI_sugar_binding-like"/>
    <property type="match status" value="1"/>
</dbReference>
<dbReference type="EMBL" id="UFYW01000001">
    <property type="protein sequence ID" value="STD84874.1"/>
    <property type="molecule type" value="Genomic_DNA"/>
</dbReference>
<name>A0A376H6R2_ENTGA</name>
<dbReference type="SMART" id="SM00345">
    <property type="entry name" value="HTH_GNTR"/>
    <property type="match status" value="1"/>
</dbReference>
<proteinExistence type="predicted"/>
<keyword evidence="3" id="KW-0238">DNA-binding</keyword>
<keyword evidence="1" id="KW-0678">Repressor</keyword>
<dbReference type="PROSITE" id="PS50949">
    <property type="entry name" value="HTH_GNTR"/>
    <property type="match status" value="1"/>
</dbReference>
<evidence type="ECO:0000313" key="6">
    <source>
        <dbReference type="EMBL" id="STD84874.1"/>
    </source>
</evidence>
<dbReference type="PANTHER" id="PTHR30146:SF95">
    <property type="entry name" value="RIBOSE OPERON REPRESSOR"/>
    <property type="match status" value="1"/>
</dbReference>
<dbReference type="SUPFAM" id="SSF53822">
    <property type="entry name" value="Periplasmic binding protein-like I"/>
    <property type="match status" value="1"/>
</dbReference>
<dbReference type="AlphaFoldDB" id="A0A376H6R2"/>
<dbReference type="RefSeq" id="WP_060814410.1">
    <property type="nucleotide sequence ID" value="NZ_JBHULA010000053.1"/>
</dbReference>
<protein>
    <submittedName>
        <fullName evidence="6">Transcriptional regulator, GntR family</fullName>
    </submittedName>
</protein>
<evidence type="ECO:0000313" key="7">
    <source>
        <dbReference type="Proteomes" id="UP000254807"/>
    </source>
</evidence>
<dbReference type="Gene3D" id="1.10.10.10">
    <property type="entry name" value="Winged helix-like DNA-binding domain superfamily/Winged helix DNA-binding domain"/>
    <property type="match status" value="1"/>
</dbReference>
<dbReference type="InterPro" id="IPR036388">
    <property type="entry name" value="WH-like_DNA-bd_sf"/>
</dbReference>
<evidence type="ECO:0000256" key="4">
    <source>
        <dbReference type="ARBA" id="ARBA00023163"/>
    </source>
</evidence>
<dbReference type="GO" id="GO:0003700">
    <property type="term" value="F:DNA-binding transcription factor activity"/>
    <property type="evidence" value="ECO:0007669"/>
    <property type="project" value="InterPro"/>
</dbReference>
<dbReference type="InterPro" id="IPR000524">
    <property type="entry name" value="Tscrpt_reg_HTH_GntR"/>
</dbReference>
<dbReference type="GO" id="GO:0000976">
    <property type="term" value="F:transcription cis-regulatory region binding"/>
    <property type="evidence" value="ECO:0007669"/>
    <property type="project" value="TreeGrafter"/>
</dbReference>
<sequence>MSKPLYQTIYEELKHQIESGLVAVNDTLPTEKDLSATYSVSTITVKKALDLLKEDGYIVRKPRKGSVVVMNKKAEIVPNKQIFGLVITNFTDFFGSQILRTILETNAGDINFIVKISYGDPNKENHLIQELIEMGIQGLILLPTSSEYTSPKILELISKNFPIVVLDRMMANLPICSVQTDSFIAAKELTNYLFARKHEKIGLITSDSSVSTIDERVNGFLSAHVDANRAVSQTQILSRIDSVVPSSSRSIDEDVALIVEFLQNNPEMTALFTTEYNIALLAKSAIETLGKQVPQDYSVVCFDHPTVNIFDLNAFIFTHIEQDQTAIGKHAIELLQTKIAHPDTIEKINLGYRLIEGDSVLPKL</sequence>
<organism evidence="6 7">
    <name type="scientific">Enterococcus gallinarum</name>
    <dbReference type="NCBI Taxonomy" id="1353"/>
    <lineage>
        <taxon>Bacteria</taxon>
        <taxon>Bacillati</taxon>
        <taxon>Bacillota</taxon>
        <taxon>Bacilli</taxon>
        <taxon>Lactobacillales</taxon>
        <taxon>Enterococcaceae</taxon>
        <taxon>Enterococcus</taxon>
    </lineage>
</organism>
<keyword evidence="4" id="KW-0804">Transcription</keyword>